<feature type="compositionally biased region" description="Basic and acidic residues" evidence="1">
    <location>
        <begin position="15"/>
        <end position="26"/>
    </location>
</feature>
<evidence type="ECO:0000256" key="1">
    <source>
        <dbReference type="SAM" id="MobiDB-lite"/>
    </source>
</evidence>
<keyword evidence="3" id="KW-1185">Reference proteome</keyword>
<dbReference type="Proteomes" id="UP001196413">
    <property type="component" value="Unassembled WGS sequence"/>
</dbReference>
<dbReference type="AlphaFoldDB" id="A0AAD5LYD5"/>
<reference evidence="2" key="1">
    <citation type="submission" date="2021-06" db="EMBL/GenBank/DDBJ databases">
        <title>Parelaphostrongylus tenuis whole genome reference sequence.</title>
        <authorList>
            <person name="Garwood T.J."/>
            <person name="Larsen P.A."/>
            <person name="Fountain-Jones N.M."/>
            <person name="Garbe J.R."/>
            <person name="Macchietto M.G."/>
            <person name="Kania S.A."/>
            <person name="Gerhold R.W."/>
            <person name="Richards J.E."/>
            <person name="Wolf T.M."/>
        </authorList>
    </citation>
    <scope>NUCLEOTIDE SEQUENCE</scope>
    <source>
        <strain evidence="2">MNPRO001-30</strain>
        <tissue evidence="2">Meninges</tissue>
    </source>
</reference>
<evidence type="ECO:0000313" key="3">
    <source>
        <dbReference type="Proteomes" id="UP001196413"/>
    </source>
</evidence>
<accession>A0AAD5LYD5</accession>
<organism evidence="2 3">
    <name type="scientific">Parelaphostrongylus tenuis</name>
    <name type="common">Meningeal worm</name>
    <dbReference type="NCBI Taxonomy" id="148309"/>
    <lineage>
        <taxon>Eukaryota</taxon>
        <taxon>Metazoa</taxon>
        <taxon>Ecdysozoa</taxon>
        <taxon>Nematoda</taxon>
        <taxon>Chromadorea</taxon>
        <taxon>Rhabditida</taxon>
        <taxon>Rhabditina</taxon>
        <taxon>Rhabditomorpha</taxon>
        <taxon>Strongyloidea</taxon>
        <taxon>Metastrongylidae</taxon>
        <taxon>Parelaphostrongylus</taxon>
    </lineage>
</organism>
<protein>
    <submittedName>
        <fullName evidence="2">Uncharacterized protein</fullName>
    </submittedName>
</protein>
<evidence type="ECO:0000313" key="2">
    <source>
        <dbReference type="EMBL" id="KAJ1346608.1"/>
    </source>
</evidence>
<dbReference type="EMBL" id="JAHQIW010000198">
    <property type="protein sequence ID" value="KAJ1346608.1"/>
    <property type="molecule type" value="Genomic_DNA"/>
</dbReference>
<proteinExistence type="predicted"/>
<gene>
    <name evidence="2" type="ORF">KIN20_001464</name>
</gene>
<name>A0AAD5LYD5_PARTN</name>
<feature type="region of interest" description="Disordered" evidence="1">
    <location>
        <begin position="1"/>
        <end position="30"/>
    </location>
</feature>
<sequence>MDTHSQLQRSCAADGKAENAPKEGQPDRLMPSIEFDQMIRGSDAERQLVRQLAKQHGIFGSKPRCTTVGTAVSASNLWR</sequence>
<comment type="caution">
    <text evidence="2">The sequence shown here is derived from an EMBL/GenBank/DDBJ whole genome shotgun (WGS) entry which is preliminary data.</text>
</comment>